<reference evidence="1 2" key="1">
    <citation type="submission" date="2019-09" db="EMBL/GenBank/DDBJ databases">
        <authorList>
            <person name="Depoorter E."/>
        </authorList>
    </citation>
    <scope>NUCLEOTIDE SEQUENCE [LARGE SCALE GENOMIC DNA]</scope>
    <source>
        <strain evidence="1">R-71171</strain>
    </source>
</reference>
<sequence length="86" mass="8988">MKTPFPVTLGGANNLVLVSRDVPMSVTLQEASDALEAVVAIISEEATDHPTAKLFGAVTLLELAKGLTDATIGRVSLIEELEARNG</sequence>
<evidence type="ECO:0000313" key="1">
    <source>
        <dbReference type="EMBL" id="VWD17340.1"/>
    </source>
</evidence>
<proteinExistence type="predicted"/>
<dbReference type="EMBL" id="CABVQT010000006">
    <property type="protein sequence ID" value="VWD17340.1"/>
    <property type="molecule type" value="Genomic_DNA"/>
</dbReference>
<dbReference type="Pfam" id="PF11275">
    <property type="entry name" value="DUF3077"/>
    <property type="match status" value="1"/>
</dbReference>
<evidence type="ECO:0000313" key="2">
    <source>
        <dbReference type="Proteomes" id="UP000494182"/>
    </source>
</evidence>
<gene>
    <name evidence="1" type="ORF">BCO71171_02945</name>
</gene>
<organism evidence="1 2">
    <name type="scientific">Burkholderia contaminans</name>
    <dbReference type="NCBI Taxonomy" id="488447"/>
    <lineage>
        <taxon>Bacteria</taxon>
        <taxon>Pseudomonadati</taxon>
        <taxon>Pseudomonadota</taxon>
        <taxon>Betaproteobacteria</taxon>
        <taxon>Burkholderiales</taxon>
        <taxon>Burkholderiaceae</taxon>
        <taxon>Burkholderia</taxon>
        <taxon>Burkholderia cepacia complex</taxon>
    </lineage>
</organism>
<evidence type="ECO:0008006" key="3">
    <source>
        <dbReference type="Google" id="ProtNLM"/>
    </source>
</evidence>
<protein>
    <recommendedName>
        <fullName evidence="3">DUF3077 domain-containing protein</fullName>
    </recommendedName>
</protein>
<dbReference type="RefSeq" id="WP_174973524.1">
    <property type="nucleotide sequence ID" value="NZ_CABVQT010000006.1"/>
</dbReference>
<dbReference type="InterPro" id="IPR021427">
    <property type="entry name" value="DUF3077"/>
</dbReference>
<name>A0A6P2Y512_9BURK</name>
<dbReference type="Proteomes" id="UP000494182">
    <property type="component" value="Unassembled WGS sequence"/>
</dbReference>
<dbReference type="AlphaFoldDB" id="A0A6P2Y512"/>
<accession>A0A6P2Y512</accession>